<keyword evidence="5 6" id="KW-0460">Magnesium</keyword>
<dbReference type="SUPFAM" id="SSF56655">
    <property type="entry name" value="Carbohydrate phosphatase"/>
    <property type="match status" value="1"/>
</dbReference>
<dbReference type="PRINTS" id="PR00377">
    <property type="entry name" value="IMPHPHTASES"/>
</dbReference>
<dbReference type="InterPro" id="IPR051090">
    <property type="entry name" value="Inositol_monoP_superfamily"/>
</dbReference>
<evidence type="ECO:0000256" key="1">
    <source>
        <dbReference type="ARBA" id="ARBA00001946"/>
    </source>
</evidence>
<dbReference type="STRING" id="1231341.Abor_024_184"/>
<dbReference type="Gene3D" id="3.40.190.80">
    <property type="match status" value="1"/>
</dbReference>
<dbReference type="InterPro" id="IPR000760">
    <property type="entry name" value="Inositol_monophosphatase-like"/>
</dbReference>
<reference evidence="7 8" key="1">
    <citation type="submission" date="2012-11" db="EMBL/GenBank/DDBJ databases">
        <title>Whole genome sequence of Acetobacter orientalis 21F-2.</title>
        <authorList>
            <person name="Azuma Y."/>
            <person name="Higashiura N."/>
            <person name="Hirakawa H."/>
            <person name="Matsushita K."/>
        </authorList>
    </citation>
    <scope>NUCLEOTIDE SEQUENCE [LARGE SCALE GENOMIC DNA]</scope>
    <source>
        <strain evidence="7 8">21F-2</strain>
    </source>
</reference>
<dbReference type="Proteomes" id="UP000032670">
    <property type="component" value="Unassembled WGS sequence"/>
</dbReference>
<evidence type="ECO:0000256" key="3">
    <source>
        <dbReference type="ARBA" id="ARBA00022723"/>
    </source>
</evidence>
<evidence type="ECO:0000256" key="2">
    <source>
        <dbReference type="ARBA" id="ARBA00009759"/>
    </source>
</evidence>
<proteinExistence type="inferred from homology"/>
<organism evidence="7 8">
    <name type="scientific">Acetobacter orientalis</name>
    <dbReference type="NCBI Taxonomy" id="146474"/>
    <lineage>
        <taxon>Bacteria</taxon>
        <taxon>Pseudomonadati</taxon>
        <taxon>Pseudomonadota</taxon>
        <taxon>Alphaproteobacteria</taxon>
        <taxon>Acetobacterales</taxon>
        <taxon>Acetobacteraceae</taxon>
        <taxon>Acetobacter</taxon>
    </lineage>
</organism>
<dbReference type="AlphaFoldDB" id="A0A0D6NMA2"/>
<dbReference type="GO" id="GO:0000105">
    <property type="term" value="P:L-histidine biosynthetic process"/>
    <property type="evidence" value="ECO:0007669"/>
    <property type="project" value="TreeGrafter"/>
</dbReference>
<dbReference type="GO" id="GO:0046872">
    <property type="term" value="F:metal ion binding"/>
    <property type="evidence" value="ECO:0007669"/>
    <property type="project" value="UniProtKB-KW"/>
</dbReference>
<protein>
    <submittedName>
        <fullName evidence="7">Inositol-1-monophosphatase/3'(2'),5'-bisphosphate nucleotidase</fullName>
    </submittedName>
</protein>
<dbReference type="InterPro" id="IPR020583">
    <property type="entry name" value="Inositol_monoP_metal-BS"/>
</dbReference>
<evidence type="ECO:0000256" key="5">
    <source>
        <dbReference type="ARBA" id="ARBA00022842"/>
    </source>
</evidence>
<dbReference type="GO" id="GO:0016791">
    <property type="term" value="F:phosphatase activity"/>
    <property type="evidence" value="ECO:0007669"/>
    <property type="project" value="UniProtKB-ARBA"/>
</dbReference>
<keyword evidence="8" id="KW-1185">Reference proteome</keyword>
<comment type="similarity">
    <text evidence="2">Belongs to the inositol monophosphatase superfamily.</text>
</comment>
<sequence length="270" mass="29180">MKPEALDHYLSVATMMADAARCVIRPWFRAPLAVVDKADSSPVTIADRTAERVMRAILAERLPDHGVFGEEFGLENEQADYRWLLDPVDGTRSFVTGRPVFGTLIALLKNGVPILGVIDQAVTQERWVGVAGRLTQFASPFGGQAVTRHCATLAQAELSCTSPEMLELAPHDGWKALKNAAKRMTWGGDCYAYGLLALGQIDIIAECDMNPWDWAALVPVIEGAGGRITAWDGSALRYDGDRTVLAVGDAKLHAKAVEMLAQSNTGKSST</sequence>
<evidence type="ECO:0000256" key="4">
    <source>
        <dbReference type="ARBA" id="ARBA00022801"/>
    </source>
</evidence>
<evidence type="ECO:0000313" key="7">
    <source>
        <dbReference type="EMBL" id="GAN66740.1"/>
    </source>
</evidence>
<dbReference type="PANTHER" id="PTHR43200">
    <property type="entry name" value="PHOSPHATASE"/>
    <property type="match status" value="1"/>
</dbReference>
<comment type="caution">
    <text evidence="7">The sequence shown here is derived from an EMBL/GenBank/DDBJ whole genome shotgun (WGS) entry which is preliminary data.</text>
</comment>
<dbReference type="GeneID" id="76204879"/>
<dbReference type="PROSITE" id="PS00629">
    <property type="entry name" value="IMP_1"/>
    <property type="match status" value="1"/>
</dbReference>
<accession>A0A0D6NMA2</accession>
<gene>
    <name evidence="7" type="ORF">Abor_024_184</name>
</gene>
<dbReference type="RefSeq" id="WP_048841768.1">
    <property type="nucleotide sequence ID" value="NZ_BAMX01000024.1"/>
</dbReference>
<dbReference type="CDD" id="cd01641">
    <property type="entry name" value="Bacterial_IMPase_like_1"/>
    <property type="match status" value="1"/>
</dbReference>
<evidence type="ECO:0000256" key="6">
    <source>
        <dbReference type="PIRSR" id="PIRSR600760-2"/>
    </source>
</evidence>
<feature type="binding site" evidence="6">
    <location>
        <position position="70"/>
    </location>
    <ligand>
        <name>Mg(2+)</name>
        <dbReference type="ChEBI" id="CHEBI:18420"/>
        <label>1</label>
        <note>catalytic</note>
    </ligand>
</feature>
<feature type="binding site" evidence="6">
    <location>
        <position position="86"/>
    </location>
    <ligand>
        <name>Mg(2+)</name>
        <dbReference type="ChEBI" id="CHEBI:18420"/>
        <label>1</label>
        <note>catalytic</note>
    </ligand>
</feature>
<feature type="binding site" evidence="6">
    <location>
        <position position="213"/>
    </location>
    <ligand>
        <name>Mg(2+)</name>
        <dbReference type="ChEBI" id="CHEBI:18420"/>
        <label>1</label>
        <note>catalytic</note>
    </ligand>
</feature>
<evidence type="ECO:0000313" key="8">
    <source>
        <dbReference type="Proteomes" id="UP000032670"/>
    </source>
</evidence>
<accession>A0A6N3SX84</accession>
<dbReference type="EMBL" id="BAMX01000024">
    <property type="protein sequence ID" value="GAN66740.1"/>
    <property type="molecule type" value="Genomic_DNA"/>
</dbReference>
<keyword evidence="4" id="KW-0378">Hydrolase</keyword>
<name>A0A0D6NMA2_9PROT</name>
<dbReference type="PANTHER" id="PTHR43200:SF6">
    <property type="entry name" value="3'(2'),5'-BISPHOSPHATE NUCLEOTIDASE"/>
    <property type="match status" value="1"/>
</dbReference>
<keyword evidence="3 6" id="KW-0479">Metal-binding</keyword>
<comment type="cofactor">
    <cofactor evidence="1 6">
        <name>Mg(2+)</name>
        <dbReference type="ChEBI" id="CHEBI:18420"/>
    </cofactor>
</comment>
<feature type="binding site" evidence="6">
    <location>
        <position position="89"/>
    </location>
    <ligand>
        <name>Mg(2+)</name>
        <dbReference type="ChEBI" id="CHEBI:18420"/>
        <label>1</label>
        <note>catalytic</note>
    </ligand>
</feature>
<dbReference type="Pfam" id="PF00459">
    <property type="entry name" value="Inositol_P"/>
    <property type="match status" value="1"/>
</dbReference>
<dbReference type="Gene3D" id="3.30.540.10">
    <property type="entry name" value="Fructose-1,6-Bisphosphatase, subunit A, domain 1"/>
    <property type="match status" value="1"/>
</dbReference>